<dbReference type="EMBL" id="CAFBMR010000017">
    <property type="protein sequence ID" value="CAB4909369.1"/>
    <property type="molecule type" value="Genomic_DNA"/>
</dbReference>
<comment type="similarity">
    <text evidence="1">Belongs to the Rv1128c/1148c/1588c/1702c/1945/3466 family.</text>
</comment>
<dbReference type="GO" id="GO:0003676">
    <property type="term" value="F:nucleic acid binding"/>
    <property type="evidence" value="ECO:0007669"/>
    <property type="project" value="InterPro"/>
</dbReference>
<name>A0A6J7H0X3_9ZZZZ</name>
<evidence type="ECO:0000259" key="2">
    <source>
        <dbReference type="SMART" id="SM00507"/>
    </source>
</evidence>
<dbReference type="AlphaFoldDB" id="A0A6J7H0X3"/>
<dbReference type="Gene3D" id="1.10.30.50">
    <property type="match status" value="1"/>
</dbReference>
<gene>
    <name evidence="3" type="ORF">UFOPK3610_00673</name>
</gene>
<feature type="domain" description="HNH nuclease" evidence="2">
    <location>
        <begin position="405"/>
        <end position="456"/>
    </location>
</feature>
<accession>A0A6J7H0X3</accession>
<reference evidence="3" key="1">
    <citation type="submission" date="2020-05" db="EMBL/GenBank/DDBJ databases">
        <authorList>
            <person name="Chiriac C."/>
            <person name="Salcher M."/>
            <person name="Ghai R."/>
            <person name="Kavagutti S V."/>
        </authorList>
    </citation>
    <scope>NUCLEOTIDE SEQUENCE</scope>
</reference>
<dbReference type="Pfam" id="PF01844">
    <property type="entry name" value="HNH"/>
    <property type="match status" value="1"/>
</dbReference>
<dbReference type="InterPro" id="IPR002711">
    <property type="entry name" value="HNH"/>
</dbReference>
<sequence length="491" mass="52996">MSATELLLADLHGQWRVPVEWVYEFADFHGAPAPGDNLRDLRAELLDVMARMNEAAAGLPLAMATDDEVGEALLDLAKAQRQMDAAISDVAGRFSGGNVWPAEGCRSARDWLRRHTNASSGDAGPPFDSAIWMRRYPAMAQAWREAAISRRHMRALDHMHKTFPRLSAALTQIEAELAEGAKDLDPAAFGNTLLRTLQRIDPDAIDEAEAKRRRDSYGFRASTLPDGSVIVDGTLPAEIGAQLIAALGSARDAIRNREAAELAAKLAACGCEDAGWCKHAEGIMAEQPLPDASLPSDTKPSLASRNVEALALILDAAATATGDARLPDTGGERPVVHITIDSQSLIDHGSAAPGWIQSLTGTQITPITATAAQRLSCDAVAQLLVLNPAGDLDAISAKWRITPPQMRRAILTRDHGKCRFPGCHTQIREVHHVIHWAKGGKTTSDNLVGLCSHHHHLAHEGGWSLSGDPNRTLRFTNPAGRFWDSDPPLRD</sequence>
<evidence type="ECO:0000256" key="1">
    <source>
        <dbReference type="ARBA" id="ARBA00023450"/>
    </source>
</evidence>
<dbReference type="GO" id="GO:0008270">
    <property type="term" value="F:zinc ion binding"/>
    <property type="evidence" value="ECO:0007669"/>
    <property type="project" value="InterPro"/>
</dbReference>
<dbReference type="InterPro" id="IPR003870">
    <property type="entry name" value="DUF222"/>
</dbReference>
<evidence type="ECO:0000313" key="3">
    <source>
        <dbReference type="EMBL" id="CAB4909369.1"/>
    </source>
</evidence>
<dbReference type="InterPro" id="IPR003615">
    <property type="entry name" value="HNH_nuc"/>
</dbReference>
<protein>
    <submittedName>
        <fullName evidence="3">Unannotated protein</fullName>
    </submittedName>
</protein>
<dbReference type="CDD" id="cd00085">
    <property type="entry name" value="HNHc"/>
    <property type="match status" value="1"/>
</dbReference>
<dbReference type="Pfam" id="PF02720">
    <property type="entry name" value="DUF222"/>
    <property type="match status" value="1"/>
</dbReference>
<dbReference type="SMART" id="SM00507">
    <property type="entry name" value="HNHc"/>
    <property type="match status" value="1"/>
</dbReference>
<proteinExistence type="inferred from homology"/>
<organism evidence="3">
    <name type="scientific">freshwater metagenome</name>
    <dbReference type="NCBI Taxonomy" id="449393"/>
    <lineage>
        <taxon>unclassified sequences</taxon>
        <taxon>metagenomes</taxon>
        <taxon>ecological metagenomes</taxon>
    </lineage>
</organism>
<dbReference type="GO" id="GO:0004519">
    <property type="term" value="F:endonuclease activity"/>
    <property type="evidence" value="ECO:0007669"/>
    <property type="project" value="InterPro"/>
</dbReference>